<evidence type="ECO:0000313" key="2">
    <source>
        <dbReference type="Proteomes" id="UP001056120"/>
    </source>
</evidence>
<dbReference type="Proteomes" id="UP001056120">
    <property type="component" value="Linkage Group LG05"/>
</dbReference>
<organism evidence="1 2">
    <name type="scientific">Smallanthus sonchifolius</name>
    <dbReference type="NCBI Taxonomy" id="185202"/>
    <lineage>
        <taxon>Eukaryota</taxon>
        <taxon>Viridiplantae</taxon>
        <taxon>Streptophyta</taxon>
        <taxon>Embryophyta</taxon>
        <taxon>Tracheophyta</taxon>
        <taxon>Spermatophyta</taxon>
        <taxon>Magnoliopsida</taxon>
        <taxon>eudicotyledons</taxon>
        <taxon>Gunneridae</taxon>
        <taxon>Pentapetalae</taxon>
        <taxon>asterids</taxon>
        <taxon>campanulids</taxon>
        <taxon>Asterales</taxon>
        <taxon>Asteraceae</taxon>
        <taxon>Asteroideae</taxon>
        <taxon>Heliantheae alliance</taxon>
        <taxon>Millerieae</taxon>
        <taxon>Smallanthus</taxon>
    </lineage>
</organism>
<protein>
    <submittedName>
        <fullName evidence="1">Uncharacterized protein</fullName>
    </submittedName>
</protein>
<gene>
    <name evidence="1" type="ORF">L1987_15953</name>
</gene>
<accession>A0ACB9J9M9</accession>
<name>A0ACB9J9M9_9ASTR</name>
<proteinExistence type="predicted"/>
<reference evidence="2" key="1">
    <citation type="journal article" date="2022" name="Mol. Ecol. Resour.">
        <title>The genomes of chicory, endive, great burdock and yacon provide insights into Asteraceae palaeo-polyploidization history and plant inulin production.</title>
        <authorList>
            <person name="Fan W."/>
            <person name="Wang S."/>
            <person name="Wang H."/>
            <person name="Wang A."/>
            <person name="Jiang F."/>
            <person name="Liu H."/>
            <person name="Zhao H."/>
            <person name="Xu D."/>
            <person name="Zhang Y."/>
        </authorList>
    </citation>
    <scope>NUCLEOTIDE SEQUENCE [LARGE SCALE GENOMIC DNA]</scope>
    <source>
        <strain evidence="2">cv. Yunnan</strain>
    </source>
</reference>
<dbReference type="EMBL" id="CM042022">
    <property type="protein sequence ID" value="KAI3816260.1"/>
    <property type="molecule type" value="Genomic_DNA"/>
</dbReference>
<sequence length="138" mass="15615">MLHYAYGAVKKSVEAYVTRADGHVIEVKIPYPVTSNNEIIRSFKNVLELGKLNNRKVRLAVIDHITSMPSVIEVGVMTCTVVDHLRQAAEHREKVCMWFRPTKRRPLRLVSGSRAAMGGERKSLGGGKGEDRERMQRE</sequence>
<comment type="caution">
    <text evidence="1">The sequence shown here is derived from an EMBL/GenBank/DDBJ whole genome shotgun (WGS) entry which is preliminary data.</text>
</comment>
<evidence type="ECO:0000313" key="1">
    <source>
        <dbReference type="EMBL" id="KAI3816260.1"/>
    </source>
</evidence>
<keyword evidence="2" id="KW-1185">Reference proteome</keyword>
<reference evidence="1 2" key="2">
    <citation type="journal article" date="2022" name="Mol. Ecol. Resour.">
        <title>The genomes of chicory, endive, great burdock and yacon provide insights into Asteraceae paleo-polyploidization history and plant inulin production.</title>
        <authorList>
            <person name="Fan W."/>
            <person name="Wang S."/>
            <person name="Wang H."/>
            <person name="Wang A."/>
            <person name="Jiang F."/>
            <person name="Liu H."/>
            <person name="Zhao H."/>
            <person name="Xu D."/>
            <person name="Zhang Y."/>
        </authorList>
    </citation>
    <scope>NUCLEOTIDE SEQUENCE [LARGE SCALE GENOMIC DNA]</scope>
    <source>
        <strain evidence="2">cv. Yunnan</strain>
        <tissue evidence="1">Leaves</tissue>
    </source>
</reference>